<feature type="compositionally biased region" description="Polar residues" evidence="1">
    <location>
        <begin position="41"/>
        <end position="51"/>
    </location>
</feature>
<evidence type="ECO:0000313" key="3">
    <source>
        <dbReference type="EMBL" id="KNX37790.1"/>
    </source>
</evidence>
<dbReference type="STRING" id="1631356.VV01_12535"/>
<dbReference type="EMBL" id="LAIR01000002">
    <property type="protein sequence ID" value="KNX37790.1"/>
    <property type="molecule type" value="Genomic_DNA"/>
</dbReference>
<dbReference type="AlphaFoldDB" id="A0A0L6CJJ6"/>
<proteinExistence type="predicted"/>
<gene>
    <name evidence="3" type="ORF">VV01_12535</name>
</gene>
<reference evidence="4" key="1">
    <citation type="submission" date="2015-03" db="EMBL/GenBank/DDBJ databases">
        <title>Luteipulveratus halotolerans sp. nov., a novel actinobacterium (Dermacoccaceae) from Sarawak, Malaysia.</title>
        <authorList>
            <person name="Juboi H."/>
            <person name="Basik A."/>
            <person name="Shamsul S.S."/>
            <person name="Arnold P."/>
            <person name="Schmitt E.K."/>
            <person name="Sanglier J.-J."/>
            <person name="Yeo T."/>
        </authorList>
    </citation>
    <scope>NUCLEOTIDE SEQUENCE [LARGE SCALE GENOMIC DNA]</scope>
    <source>
        <strain evidence="4">C296001</strain>
    </source>
</reference>
<dbReference type="OrthoDB" id="26872at2"/>
<dbReference type="PROSITE" id="PS51257">
    <property type="entry name" value="PROKAR_LIPOPROTEIN"/>
    <property type="match status" value="1"/>
</dbReference>
<dbReference type="PANTHER" id="PTHR36933:SF1">
    <property type="entry name" value="SLL0788 PROTEIN"/>
    <property type="match status" value="1"/>
</dbReference>
<dbReference type="PANTHER" id="PTHR36933">
    <property type="entry name" value="SLL0788 PROTEIN"/>
    <property type="match status" value="1"/>
</dbReference>
<comment type="caution">
    <text evidence="3">The sequence shown here is derived from an EMBL/GenBank/DDBJ whole genome shotgun (WGS) entry which is preliminary data.</text>
</comment>
<dbReference type="RefSeq" id="WP_050670181.1">
    <property type="nucleotide sequence ID" value="NZ_LAIR01000002.1"/>
</dbReference>
<dbReference type="PATRIC" id="fig|1631356.3.peg.2457"/>
<dbReference type="Pfam" id="PF03713">
    <property type="entry name" value="DUF305"/>
    <property type="match status" value="1"/>
</dbReference>
<evidence type="ECO:0000313" key="4">
    <source>
        <dbReference type="Proteomes" id="UP000037397"/>
    </source>
</evidence>
<keyword evidence="4" id="KW-1185">Reference proteome</keyword>
<organism evidence="3 4">
    <name type="scientific">Luteipulveratus halotolerans</name>
    <dbReference type="NCBI Taxonomy" id="1631356"/>
    <lineage>
        <taxon>Bacteria</taxon>
        <taxon>Bacillati</taxon>
        <taxon>Actinomycetota</taxon>
        <taxon>Actinomycetes</taxon>
        <taxon>Micrococcales</taxon>
        <taxon>Dermacoccaceae</taxon>
        <taxon>Luteipulveratus</taxon>
    </lineage>
</organism>
<accession>A0A0L6CJJ6</accession>
<dbReference type="Proteomes" id="UP000037397">
    <property type="component" value="Unassembled WGS sequence"/>
</dbReference>
<dbReference type="Gene3D" id="1.20.1260.10">
    <property type="match status" value="1"/>
</dbReference>
<evidence type="ECO:0000259" key="2">
    <source>
        <dbReference type="Pfam" id="PF03713"/>
    </source>
</evidence>
<dbReference type="InterPro" id="IPR005183">
    <property type="entry name" value="DUF305_CopM-like"/>
</dbReference>
<feature type="domain" description="DUF305" evidence="2">
    <location>
        <begin position="56"/>
        <end position="203"/>
    </location>
</feature>
<evidence type="ECO:0000256" key="1">
    <source>
        <dbReference type="SAM" id="MobiDB-lite"/>
    </source>
</evidence>
<sequence length="208" mass="21712">MKWTSPSALVTGAVVVALTLSACGDDDNGHGSGHSPGMDGMSSSATPSTAAGRQGDISFAQQMIPHHRQAVQMADMALGKQGVSADVTRLATDIKKAQDPEITKMSGWLRSWGAAVPSAGSHAGHDMSGMPGMMSEQDMSGLEKASGSTFDRMWLTMMIKHHQGAVTMATDVKKTTSNPQVTSLANAIIKGQNAEIRTMQGLLKPSSS</sequence>
<protein>
    <recommendedName>
        <fullName evidence="2">DUF305 domain-containing protein</fullName>
    </recommendedName>
</protein>
<name>A0A0L6CJJ6_9MICO</name>
<dbReference type="InterPro" id="IPR012347">
    <property type="entry name" value="Ferritin-like"/>
</dbReference>
<feature type="region of interest" description="Disordered" evidence="1">
    <location>
        <begin position="27"/>
        <end position="52"/>
    </location>
</feature>